<keyword evidence="2" id="KW-1185">Reference proteome</keyword>
<proteinExistence type="predicted"/>
<dbReference type="InParanoid" id="A0A165NS69"/>
<protein>
    <submittedName>
        <fullName evidence="1">Uncharacterized protein</fullName>
    </submittedName>
</protein>
<evidence type="ECO:0000313" key="1">
    <source>
        <dbReference type="EMBL" id="KZT20030.1"/>
    </source>
</evidence>
<dbReference type="AlphaFoldDB" id="A0A165NS69"/>
<name>A0A165NS69_9AGAM</name>
<evidence type="ECO:0000313" key="2">
    <source>
        <dbReference type="Proteomes" id="UP000076761"/>
    </source>
</evidence>
<gene>
    <name evidence="1" type="ORF">NEOLEDRAFT_1141227</name>
</gene>
<sequence length="149" mass="17287">MPRLMRHRQLALSVLRNIGARWVQLVSLLTQMGPNWQCSLFARGALNSSRPCHHFNAQELTGTTECERTLSLDLRASVQIVRVSTRPADFLTRNIFRFERGLRSRSCRSRLQCILSWQTMLYAVRPRADDRLHLTSSVIYLEVALSEFR</sequence>
<dbReference type="EMBL" id="KV425627">
    <property type="protein sequence ID" value="KZT20030.1"/>
    <property type="molecule type" value="Genomic_DNA"/>
</dbReference>
<organism evidence="1 2">
    <name type="scientific">Neolentinus lepideus HHB14362 ss-1</name>
    <dbReference type="NCBI Taxonomy" id="1314782"/>
    <lineage>
        <taxon>Eukaryota</taxon>
        <taxon>Fungi</taxon>
        <taxon>Dikarya</taxon>
        <taxon>Basidiomycota</taxon>
        <taxon>Agaricomycotina</taxon>
        <taxon>Agaricomycetes</taxon>
        <taxon>Gloeophyllales</taxon>
        <taxon>Gloeophyllaceae</taxon>
        <taxon>Neolentinus</taxon>
    </lineage>
</organism>
<dbReference type="Proteomes" id="UP000076761">
    <property type="component" value="Unassembled WGS sequence"/>
</dbReference>
<reference evidence="1 2" key="1">
    <citation type="journal article" date="2016" name="Mol. Biol. Evol.">
        <title>Comparative Genomics of Early-Diverging Mushroom-Forming Fungi Provides Insights into the Origins of Lignocellulose Decay Capabilities.</title>
        <authorList>
            <person name="Nagy L.G."/>
            <person name="Riley R."/>
            <person name="Tritt A."/>
            <person name="Adam C."/>
            <person name="Daum C."/>
            <person name="Floudas D."/>
            <person name="Sun H."/>
            <person name="Yadav J.S."/>
            <person name="Pangilinan J."/>
            <person name="Larsson K.H."/>
            <person name="Matsuura K."/>
            <person name="Barry K."/>
            <person name="Labutti K."/>
            <person name="Kuo R."/>
            <person name="Ohm R.A."/>
            <person name="Bhattacharya S.S."/>
            <person name="Shirouzu T."/>
            <person name="Yoshinaga Y."/>
            <person name="Martin F.M."/>
            <person name="Grigoriev I.V."/>
            <person name="Hibbett D.S."/>
        </authorList>
    </citation>
    <scope>NUCLEOTIDE SEQUENCE [LARGE SCALE GENOMIC DNA]</scope>
    <source>
        <strain evidence="1 2">HHB14362 ss-1</strain>
    </source>
</reference>
<accession>A0A165NS69</accession>